<dbReference type="PANTHER" id="PTHR43086">
    <property type="entry name" value="VERY-LONG-CHAIN 3-OXOOACYL-COA REDUCTASE"/>
    <property type="match status" value="1"/>
</dbReference>
<evidence type="ECO:0000256" key="3">
    <source>
        <dbReference type="ARBA" id="ARBA00022516"/>
    </source>
</evidence>
<keyword evidence="8" id="KW-0275">Fatty acid biosynthesis</keyword>
<comment type="caution">
    <text evidence="9">The sequence shown here is derived from an EMBL/GenBank/DDBJ whole genome shotgun (WGS) entry which is preliminary data.</text>
</comment>
<evidence type="ECO:0000256" key="8">
    <source>
        <dbReference type="ARBA" id="ARBA00023160"/>
    </source>
</evidence>
<evidence type="ECO:0000256" key="5">
    <source>
        <dbReference type="ARBA" id="ARBA00022857"/>
    </source>
</evidence>
<evidence type="ECO:0000256" key="1">
    <source>
        <dbReference type="ARBA" id="ARBA00005194"/>
    </source>
</evidence>
<dbReference type="PROSITE" id="PS00061">
    <property type="entry name" value="ADH_SHORT"/>
    <property type="match status" value="1"/>
</dbReference>
<dbReference type="Pfam" id="PF00106">
    <property type="entry name" value="adh_short"/>
    <property type="match status" value="1"/>
</dbReference>
<comment type="pathway">
    <text evidence="1">Lipid metabolism; fatty acid biosynthesis.</text>
</comment>
<dbReference type="InterPro" id="IPR036291">
    <property type="entry name" value="NAD(P)-bd_dom_sf"/>
</dbReference>
<dbReference type="PANTHER" id="PTHR43086:SF2">
    <property type="entry name" value="HYDROXYSTEROID DEHYDROGENASE-LIKE PROTEIN 1"/>
    <property type="match status" value="1"/>
</dbReference>
<proteinExistence type="inferred from homology"/>
<dbReference type="EMBL" id="JACOOY010000001">
    <property type="protein sequence ID" value="MBC5663687.1"/>
    <property type="molecule type" value="Genomic_DNA"/>
</dbReference>
<evidence type="ECO:0000313" key="10">
    <source>
        <dbReference type="Proteomes" id="UP000647235"/>
    </source>
</evidence>
<comment type="similarity">
    <text evidence="2">Belongs to the short-chain dehydrogenases/reductases (SDR) family.</text>
</comment>
<accession>A0ABR7ERR7</accession>
<gene>
    <name evidence="9" type="ORF">H8S07_00075</name>
</gene>
<keyword evidence="3" id="KW-0444">Lipid biosynthesis</keyword>
<keyword evidence="5" id="KW-0521">NADP</keyword>
<dbReference type="PRINTS" id="PR00081">
    <property type="entry name" value="GDHRDH"/>
</dbReference>
<keyword evidence="10" id="KW-1185">Reference proteome</keyword>
<evidence type="ECO:0000256" key="2">
    <source>
        <dbReference type="ARBA" id="ARBA00006484"/>
    </source>
</evidence>
<dbReference type="Proteomes" id="UP000647235">
    <property type="component" value="Unassembled WGS sequence"/>
</dbReference>
<sequence length="253" mass="28355">MKIALVTGASSGMGREFARQIVKLYRNLDEIWLVARRTERLQELEKEFTVPVRIFDGDLNRDYIYERIEKELERKNAEIRILVNSAGCGLSGCFGEREQDTELRMVKLNCQSLTRMLLLCRPFLGRGSRVINLASAAAFAPQPGFAIYSASKSYVYRLSMAIREEWKPAEISVTVVCPGPVDTEFFAHSGELLGKSNKVTKVDPKAVARKALLDAVDRRCVSVYGTSMKVARIAGKLLPDVLSAYLMRKLNGI</sequence>
<evidence type="ECO:0000256" key="6">
    <source>
        <dbReference type="ARBA" id="ARBA00023002"/>
    </source>
</evidence>
<dbReference type="RefSeq" id="WP_118519372.1">
    <property type="nucleotide sequence ID" value="NZ_JACOOY010000001.1"/>
</dbReference>
<dbReference type="SUPFAM" id="SSF51735">
    <property type="entry name" value="NAD(P)-binding Rossmann-fold domains"/>
    <property type="match status" value="1"/>
</dbReference>
<dbReference type="Gene3D" id="3.40.50.720">
    <property type="entry name" value="NAD(P)-binding Rossmann-like Domain"/>
    <property type="match status" value="1"/>
</dbReference>
<name>A0ABR7ERR7_9FIRM</name>
<dbReference type="InterPro" id="IPR002347">
    <property type="entry name" value="SDR_fam"/>
</dbReference>
<keyword evidence="7" id="KW-0443">Lipid metabolism</keyword>
<protein>
    <submittedName>
        <fullName evidence="9">SDR family NAD(P)-dependent oxidoreductase</fullName>
    </submittedName>
</protein>
<organism evidence="9 10">
    <name type="scientific">Dorea hominis</name>
    <dbReference type="NCBI Taxonomy" id="2763040"/>
    <lineage>
        <taxon>Bacteria</taxon>
        <taxon>Bacillati</taxon>
        <taxon>Bacillota</taxon>
        <taxon>Clostridia</taxon>
        <taxon>Lachnospirales</taxon>
        <taxon>Lachnospiraceae</taxon>
        <taxon>Dorea</taxon>
    </lineage>
</organism>
<reference evidence="9 10" key="1">
    <citation type="submission" date="2020-08" db="EMBL/GenBank/DDBJ databases">
        <title>Genome public.</title>
        <authorList>
            <person name="Liu C."/>
            <person name="Sun Q."/>
        </authorList>
    </citation>
    <scope>NUCLEOTIDE SEQUENCE [LARGE SCALE GENOMIC DNA]</scope>
    <source>
        <strain evidence="9 10">NSJ-36</strain>
    </source>
</reference>
<keyword evidence="4" id="KW-0276">Fatty acid metabolism</keyword>
<evidence type="ECO:0000256" key="4">
    <source>
        <dbReference type="ARBA" id="ARBA00022832"/>
    </source>
</evidence>
<evidence type="ECO:0000256" key="7">
    <source>
        <dbReference type="ARBA" id="ARBA00023098"/>
    </source>
</evidence>
<keyword evidence="6" id="KW-0560">Oxidoreductase</keyword>
<dbReference type="InterPro" id="IPR020904">
    <property type="entry name" value="Sc_DH/Rdtase_CS"/>
</dbReference>
<evidence type="ECO:0000313" key="9">
    <source>
        <dbReference type="EMBL" id="MBC5663687.1"/>
    </source>
</evidence>